<keyword evidence="5" id="KW-0539">Nucleus</keyword>
<feature type="region of interest" description="Disordered" evidence="7">
    <location>
        <begin position="1"/>
        <end position="40"/>
    </location>
</feature>
<dbReference type="GO" id="GO:0005634">
    <property type="term" value="C:nucleus"/>
    <property type="evidence" value="ECO:0007669"/>
    <property type="project" value="UniProtKB-SubCell"/>
</dbReference>
<feature type="compositionally biased region" description="Polar residues" evidence="7">
    <location>
        <begin position="287"/>
        <end position="297"/>
    </location>
</feature>
<dbReference type="SUPFAM" id="SSF57701">
    <property type="entry name" value="Zn2/Cys6 DNA-binding domain"/>
    <property type="match status" value="1"/>
</dbReference>
<evidence type="ECO:0000256" key="5">
    <source>
        <dbReference type="ARBA" id="ARBA00023242"/>
    </source>
</evidence>
<evidence type="ECO:0000256" key="2">
    <source>
        <dbReference type="ARBA" id="ARBA00023015"/>
    </source>
</evidence>
<dbReference type="InterPro" id="IPR001138">
    <property type="entry name" value="Zn2Cys6_DnaBD"/>
</dbReference>
<proteinExistence type="predicted"/>
<gene>
    <name evidence="9" type="ORF">PV08_00631</name>
</gene>
<name>A0A0D1YXR4_9EURO</name>
<dbReference type="PROSITE" id="PS00463">
    <property type="entry name" value="ZN2_CY6_FUNGAL_1"/>
    <property type="match status" value="1"/>
</dbReference>
<feature type="compositionally biased region" description="Polar residues" evidence="7">
    <location>
        <begin position="19"/>
        <end position="32"/>
    </location>
</feature>
<dbReference type="GeneID" id="27327714"/>
<dbReference type="PANTHER" id="PTHR37534:SF23">
    <property type="entry name" value="ZN(II)2CYS6 TRANSCRIPTION FACTOR (EUROFUNG)"/>
    <property type="match status" value="1"/>
</dbReference>
<feature type="compositionally biased region" description="Basic and acidic residues" evidence="7">
    <location>
        <begin position="996"/>
        <end position="1010"/>
    </location>
</feature>
<sequence>MSPSPKDDDSIDVEEAPNKSDNSPEAESSQRPQLAKRRTKTGCLTCRKRRIKCGEEKPICRNCVKSKRECLGYVQPLVYKQQSQETHYPGFDQDEPLMSSTEFRSFVPGPFSDPLIISDAQRATTYQAFGPSRSSSYEQLPFNASYHAYPPAIGDGQMPLGSTGQFEWQGAQASVEQRALNMVAPPGFFGLSQVNDDNHYAASTNPSYSPYFQHMNSWGPLGPWSISPQMPYPAAAFPSDLTLHDHAQSANDLTQNPSQFAQNPFRHNLQENGPRRAGMYGRGDSSRPFTQSSGSVTLQNLTNSIPASSDYYDDPDDPFDVDSDEENLSYQVAAENLTQALDQSEQYKRRMSRLNALRRTNQTVTNFRPTTTISPLREERNQHLFRHFVEVTSQCISVFERHHFSPMAGPARTLWNFTLPSMAMSHPALAHGILALGALHLSKLQNTSDATAVKHFTYAVRRVGRLLGLPIRRLEIATLATVLILGFYEVMSGDHSRWNLHLSGATRLVIEHDYAGMTRNTRRMRNGAKARVNQWMARFALTEENYARVAGIPLALLDDIDWEVDSALISRLTGLSVDYDHQIQPQFPTQGLVASLTEKDIEDFKAKMDLRWWYCKQDVFQSCIGGDRLMLPFEEWKYCPPRGQLGRSANPYATLDHLCLIMARIADYSAKDRIRKQRALAATEGDWRPPTWLFGPRGPPSGKNEGSRNSDSAASSSSSHSGRSGGSNRSAGTNASKATAAPSANEGRVRQSKPAPMGTSLPNRPPMMGMIPPPEGPIQLHSAFKTMDANLKDPAFVRKKSDSKPTPPGNLEDETSRAFKEHEDIKNAFDLFERSLGPEFDPLPYTDAPIATPFGPALVYRNPGIACIWGFYHVGRILLHRSHPEMPPAAMVAASVTAHLTRDHAQTIGKICAGLYATQHYNQSGALDPTHAGACMESTFYLLFAGVQYTDPGQRGWTISKLRDISQKCGWHTSAAVAAACETTWVRIGQAGRGPPYERKMDPRNHDDRQTGLGPRAAEPSPGTVDTSNAEKDHESAFVVHDRNLISRSGSARVHWALGLLSVEEDIKKMNLNE</sequence>
<dbReference type="EMBL" id="KN847492">
    <property type="protein sequence ID" value="KIW20056.1"/>
    <property type="molecule type" value="Genomic_DNA"/>
</dbReference>
<dbReference type="GO" id="GO:0008270">
    <property type="term" value="F:zinc ion binding"/>
    <property type="evidence" value="ECO:0007669"/>
    <property type="project" value="InterPro"/>
</dbReference>
<comment type="subcellular location">
    <subcellularLocation>
        <location evidence="1">Nucleus</location>
    </subcellularLocation>
</comment>
<dbReference type="CDD" id="cd12148">
    <property type="entry name" value="fungal_TF_MHR"/>
    <property type="match status" value="1"/>
</dbReference>
<dbReference type="HOGENOM" id="CLU_006603_0_0_1"/>
<dbReference type="GO" id="GO:0000981">
    <property type="term" value="F:DNA-binding transcription factor activity, RNA polymerase II-specific"/>
    <property type="evidence" value="ECO:0007669"/>
    <property type="project" value="InterPro"/>
</dbReference>
<dbReference type="OrthoDB" id="5391043at2759"/>
<dbReference type="Gene3D" id="4.10.240.10">
    <property type="entry name" value="Zn(2)-C6 fungal-type DNA-binding domain"/>
    <property type="match status" value="1"/>
</dbReference>
<dbReference type="Pfam" id="PF00172">
    <property type="entry name" value="Zn_clus"/>
    <property type="match status" value="1"/>
</dbReference>
<keyword evidence="10" id="KW-1185">Reference proteome</keyword>
<accession>A0A0D1YXR4</accession>
<reference evidence="9 10" key="1">
    <citation type="submission" date="2015-01" db="EMBL/GenBank/DDBJ databases">
        <title>The Genome Sequence of Exophiala spinifera CBS89968.</title>
        <authorList>
            <consortium name="The Broad Institute Genomics Platform"/>
            <person name="Cuomo C."/>
            <person name="de Hoog S."/>
            <person name="Gorbushina A."/>
            <person name="Stielow B."/>
            <person name="Teixiera M."/>
            <person name="Abouelleil A."/>
            <person name="Chapman S.B."/>
            <person name="Priest M."/>
            <person name="Young S.K."/>
            <person name="Wortman J."/>
            <person name="Nusbaum C."/>
            <person name="Birren B."/>
        </authorList>
    </citation>
    <scope>NUCLEOTIDE SEQUENCE [LARGE SCALE GENOMIC DNA]</scope>
    <source>
        <strain evidence="9 10">CBS 89968</strain>
    </source>
</reference>
<organism evidence="9 10">
    <name type="scientific">Exophiala spinifera</name>
    <dbReference type="NCBI Taxonomy" id="91928"/>
    <lineage>
        <taxon>Eukaryota</taxon>
        <taxon>Fungi</taxon>
        <taxon>Dikarya</taxon>
        <taxon>Ascomycota</taxon>
        <taxon>Pezizomycotina</taxon>
        <taxon>Eurotiomycetes</taxon>
        <taxon>Chaetothyriomycetidae</taxon>
        <taxon>Chaetothyriales</taxon>
        <taxon>Herpotrichiellaceae</taxon>
        <taxon>Exophiala</taxon>
    </lineage>
</organism>
<dbReference type="PANTHER" id="PTHR37534">
    <property type="entry name" value="TRANSCRIPTIONAL ACTIVATOR PROTEIN UGA3"/>
    <property type="match status" value="1"/>
</dbReference>
<feature type="coiled-coil region" evidence="6">
    <location>
        <begin position="330"/>
        <end position="357"/>
    </location>
</feature>
<dbReference type="Pfam" id="PF11951">
    <property type="entry name" value="Fungal_trans_2"/>
    <property type="match status" value="1"/>
</dbReference>
<keyword evidence="4" id="KW-0804">Transcription</keyword>
<evidence type="ECO:0000256" key="7">
    <source>
        <dbReference type="SAM" id="MobiDB-lite"/>
    </source>
</evidence>
<dbReference type="CDD" id="cd00067">
    <property type="entry name" value="GAL4"/>
    <property type="match status" value="1"/>
</dbReference>
<feature type="region of interest" description="Disordered" evidence="7">
    <location>
        <begin position="992"/>
        <end position="1034"/>
    </location>
</feature>
<evidence type="ECO:0000259" key="8">
    <source>
        <dbReference type="PROSITE" id="PS50048"/>
    </source>
</evidence>
<feature type="compositionally biased region" description="Low complexity" evidence="7">
    <location>
        <begin position="707"/>
        <end position="736"/>
    </location>
</feature>
<dbReference type="STRING" id="91928.A0A0D1YXR4"/>
<dbReference type="AlphaFoldDB" id="A0A0D1YXR4"/>
<evidence type="ECO:0000256" key="6">
    <source>
        <dbReference type="SAM" id="Coils"/>
    </source>
</evidence>
<dbReference type="RefSeq" id="XP_016240272.1">
    <property type="nucleotide sequence ID" value="XM_016374996.1"/>
</dbReference>
<evidence type="ECO:0000256" key="4">
    <source>
        <dbReference type="ARBA" id="ARBA00023163"/>
    </source>
</evidence>
<feature type="domain" description="Zn(2)-C6 fungal-type" evidence="8">
    <location>
        <begin position="42"/>
        <end position="70"/>
    </location>
</feature>
<evidence type="ECO:0000256" key="3">
    <source>
        <dbReference type="ARBA" id="ARBA00023125"/>
    </source>
</evidence>
<dbReference type="InterPro" id="IPR036864">
    <property type="entry name" value="Zn2-C6_fun-type_DNA-bd_sf"/>
</dbReference>
<dbReference type="GO" id="GO:0000976">
    <property type="term" value="F:transcription cis-regulatory region binding"/>
    <property type="evidence" value="ECO:0007669"/>
    <property type="project" value="TreeGrafter"/>
</dbReference>
<keyword evidence="6" id="KW-0175">Coiled coil</keyword>
<dbReference type="VEuPathDB" id="FungiDB:PV08_00631"/>
<feature type="region of interest" description="Disordered" evidence="7">
    <location>
        <begin position="796"/>
        <end position="816"/>
    </location>
</feature>
<evidence type="ECO:0000313" key="10">
    <source>
        <dbReference type="Proteomes" id="UP000053328"/>
    </source>
</evidence>
<evidence type="ECO:0000313" key="9">
    <source>
        <dbReference type="EMBL" id="KIW20056.1"/>
    </source>
</evidence>
<dbReference type="Proteomes" id="UP000053328">
    <property type="component" value="Unassembled WGS sequence"/>
</dbReference>
<keyword evidence="3" id="KW-0238">DNA-binding</keyword>
<feature type="region of interest" description="Disordered" evidence="7">
    <location>
        <begin position="254"/>
        <end position="297"/>
    </location>
</feature>
<dbReference type="GO" id="GO:0045944">
    <property type="term" value="P:positive regulation of transcription by RNA polymerase II"/>
    <property type="evidence" value="ECO:0007669"/>
    <property type="project" value="TreeGrafter"/>
</dbReference>
<feature type="region of interest" description="Disordered" evidence="7">
    <location>
        <begin position="687"/>
        <end position="780"/>
    </location>
</feature>
<evidence type="ECO:0000256" key="1">
    <source>
        <dbReference type="ARBA" id="ARBA00004123"/>
    </source>
</evidence>
<dbReference type="PROSITE" id="PS50048">
    <property type="entry name" value="ZN2_CY6_FUNGAL_2"/>
    <property type="match status" value="1"/>
</dbReference>
<dbReference type="SMART" id="SM00066">
    <property type="entry name" value="GAL4"/>
    <property type="match status" value="1"/>
</dbReference>
<keyword evidence="2" id="KW-0805">Transcription regulation</keyword>
<dbReference type="InterPro" id="IPR021858">
    <property type="entry name" value="Fun_TF"/>
</dbReference>
<protein>
    <recommendedName>
        <fullName evidence="8">Zn(2)-C6 fungal-type domain-containing protein</fullName>
    </recommendedName>
</protein>